<dbReference type="RefSeq" id="WP_249250473.1">
    <property type="nucleotide sequence ID" value="NZ_JAKIKT010000009.1"/>
</dbReference>
<evidence type="ECO:0000256" key="2">
    <source>
        <dbReference type="ARBA" id="ARBA00004651"/>
    </source>
</evidence>
<keyword evidence="10 19" id="KW-0812">Transmembrane</keyword>
<dbReference type="NCBIfam" id="TIGR00317">
    <property type="entry name" value="cobS"/>
    <property type="match status" value="1"/>
</dbReference>
<evidence type="ECO:0000256" key="12">
    <source>
        <dbReference type="ARBA" id="ARBA00022989"/>
    </source>
</evidence>
<evidence type="ECO:0000256" key="17">
    <source>
        <dbReference type="ARBA" id="ARBA00048623"/>
    </source>
</evidence>
<feature type="transmembrane region" description="Helical" evidence="19">
    <location>
        <begin position="144"/>
        <end position="167"/>
    </location>
</feature>
<accession>A0ABT0NCT3</accession>
<feature type="transmembrane region" description="Helical" evidence="19">
    <location>
        <begin position="113"/>
        <end position="132"/>
    </location>
</feature>
<evidence type="ECO:0000256" key="19">
    <source>
        <dbReference type="HAMAP-Rule" id="MF_00719"/>
    </source>
</evidence>
<evidence type="ECO:0000256" key="10">
    <source>
        <dbReference type="ARBA" id="ARBA00022692"/>
    </source>
</evidence>
<evidence type="ECO:0000313" key="21">
    <source>
        <dbReference type="Proteomes" id="UP001202831"/>
    </source>
</evidence>
<keyword evidence="11 19" id="KW-0460">Magnesium</keyword>
<comment type="subcellular location">
    <subcellularLocation>
        <location evidence="2 19">Cell membrane</location>
        <topology evidence="2 19">Multi-pass membrane protein</topology>
    </subcellularLocation>
</comment>
<keyword evidence="12 19" id="KW-1133">Transmembrane helix</keyword>
<evidence type="ECO:0000256" key="13">
    <source>
        <dbReference type="ARBA" id="ARBA00023136"/>
    </source>
</evidence>
<feature type="transmembrane region" description="Helical" evidence="19">
    <location>
        <begin position="40"/>
        <end position="59"/>
    </location>
</feature>
<evidence type="ECO:0000256" key="6">
    <source>
        <dbReference type="ARBA" id="ARBA00015850"/>
    </source>
</evidence>
<evidence type="ECO:0000256" key="3">
    <source>
        <dbReference type="ARBA" id="ARBA00004663"/>
    </source>
</evidence>
<gene>
    <name evidence="19" type="primary">cobS</name>
    <name evidence="20" type="ORF">L2725_19365</name>
</gene>
<dbReference type="PANTHER" id="PTHR34148:SF1">
    <property type="entry name" value="ADENOSYLCOBINAMIDE-GDP RIBAZOLETRANSFERASE"/>
    <property type="match status" value="1"/>
</dbReference>
<comment type="catalytic activity">
    <reaction evidence="18 19">
        <text>alpha-ribazole 5'-phosphate + adenosylcob(III)inamide-GDP = adenosylcob(III)alamin 5'-phosphate + GMP + H(+)</text>
        <dbReference type="Rhea" id="RHEA:23560"/>
        <dbReference type="ChEBI" id="CHEBI:15378"/>
        <dbReference type="ChEBI" id="CHEBI:57918"/>
        <dbReference type="ChEBI" id="CHEBI:58115"/>
        <dbReference type="ChEBI" id="CHEBI:60487"/>
        <dbReference type="ChEBI" id="CHEBI:60493"/>
        <dbReference type="EC" id="2.7.8.26"/>
    </reaction>
</comment>
<feature type="transmembrane region" description="Helical" evidence="19">
    <location>
        <begin position="65"/>
        <end position="83"/>
    </location>
</feature>
<evidence type="ECO:0000256" key="5">
    <source>
        <dbReference type="ARBA" id="ARBA00013200"/>
    </source>
</evidence>
<comment type="caution">
    <text evidence="20">The sequence shown here is derived from an EMBL/GenBank/DDBJ whole genome shotgun (WGS) entry which is preliminary data.</text>
</comment>
<evidence type="ECO:0000256" key="7">
    <source>
        <dbReference type="ARBA" id="ARBA00022475"/>
    </source>
</evidence>
<dbReference type="EC" id="2.7.8.26" evidence="5 19"/>
<comment type="pathway">
    <text evidence="3 19">Cofactor biosynthesis; adenosylcobalamin biosynthesis; adenosylcobalamin from cob(II)yrinate a,c-diamide: step 7/7.</text>
</comment>
<evidence type="ECO:0000256" key="16">
    <source>
        <dbReference type="ARBA" id="ARBA00032853"/>
    </source>
</evidence>
<keyword evidence="13 19" id="KW-0472">Membrane</keyword>
<keyword evidence="9 19" id="KW-0808">Transferase</keyword>
<dbReference type="GO" id="GO:0051073">
    <property type="term" value="F:adenosylcobinamide-GDP ribazoletransferase activity"/>
    <property type="evidence" value="ECO:0007669"/>
    <property type="project" value="UniProtKB-EC"/>
</dbReference>
<comment type="catalytic activity">
    <reaction evidence="17 19">
        <text>alpha-ribazole + adenosylcob(III)inamide-GDP = adenosylcob(III)alamin + GMP + H(+)</text>
        <dbReference type="Rhea" id="RHEA:16049"/>
        <dbReference type="ChEBI" id="CHEBI:10329"/>
        <dbReference type="ChEBI" id="CHEBI:15378"/>
        <dbReference type="ChEBI" id="CHEBI:18408"/>
        <dbReference type="ChEBI" id="CHEBI:58115"/>
        <dbReference type="ChEBI" id="CHEBI:60487"/>
        <dbReference type="EC" id="2.7.8.26"/>
    </reaction>
</comment>
<feature type="transmembrane region" description="Helical" evidence="19">
    <location>
        <begin position="187"/>
        <end position="220"/>
    </location>
</feature>
<dbReference type="Pfam" id="PF02654">
    <property type="entry name" value="CobS"/>
    <property type="match status" value="1"/>
</dbReference>
<evidence type="ECO:0000256" key="1">
    <source>
        <dbReference type="ARBA" id="ARBA00001946"/>
    </source>
</evidence>
<dbReference type="Proteomes" id="UP001202831">
    <property type="component" value="Unassembled WGS sequence"/>
</dbReference>
<reference evidence="20 21" key="1">
    <citation type="submission" date="2022-01" db="EMBL/GenBank/DDBJ databases">
        <title>Whole genome-based taxonomy of the Shewanellaceae.</title>
        <authorList>
            <person name="Martin-Rodriguez A.J."/>
        </authorList>
    </citation>
    <scope>NUCLEOTIDE SEQUENCE [LARGE SCALE GENOMIC DNA]</scope>
    <source>
        <strain evidence="20 21">DSM 21332</strain>
    </source>
</reference>
<dbReference type="InterPro" id="IPR003805">
    <property type="entry name" value="CobS"/>
</dbReference>
<dbReference type="HAMAP" id="MF_00719">
    <property type="entry name" value="CobS"/>
    <property type="match status" value="1"/>
</dbReference>
<evidence type="ECO:0000256" key="11">
    <source>
        <dbReference type="ARBA" id="ARBA00022842"/>
    </source>
</evidence>
<evidence type="ECO:0000256" key="8">
    <source>
        <dbReference type="ARBA" id="ARBA00022573"/>
    </source>
</evidence>
<comment type="cofactor">
    <cofactor evidence="1 19">
        <name>Mg(2+)</name>
        <dbReference type="ChEBI" id="CHEBI:18420"/>
    </cofactor>
</comment>
<keyword evidence="8 19" id="KW-0169">Cobalamin biosynthesis</keyword>
<evidence type="ECO:0000313" key="20">
    <source>
        <dbReference type="EMBL" id="MCL2915905.1"/>
    </source>
</evidence>
<evidence type="ECO:0000256" key="15">
    <source>
        <dbReference type="ARBA" id="ARBA00032605"/>
    </source>
</evidence>
<evidence type="ECO:0000256" key="9">
    <source>
        <dbReference type="ARBA" id="ARBA00022679"/>
    </source>
</evidence>
<feature type="transmembrane region" description="Helical" evidence="19">
    <location>
        <begin position="240"/>
        <end position="258"/>
    </location>
</feature>
<comment type="similarity">
    <text evidence="4 19">Belongs to the CobS family.</text>
</comment>
<evidence type="ECO:0000256" key="14">
    <source>
        <dbReference type="ARBA" id="ARBA00025228"/>
    </source>
</evidence>
<proteinExistence type="inferred from homology"/>
<dbReference type="PANTHER" id="PTHR34148">
    <property type="entry name" value="ADENOSYLCOBINAMIDE-GDP RIBAZOLETRANSFERASE"/>
    <property type="match status" value="1"/>
</dbReference>
<comment type="function">
    <text evidence="14 19">Joins adenosylcobinamide-GDP and alpha-ribazole to generate adenosylcobalamin (Ado-cobalamin). Also synthesizes adenosylcobalamin 5'-phosphate from adenosylcobinamide-GDP and alpha-ribazole 5'-phosphate.</text>
</comment>
<evidence type="ECO:0000256" key="18">
    <source>
        <dbReference type="ARBA" id="ARBA00049504"/>
    </source>
</evidence>
<sequence>MSVVRNEVALIWVALGYFTRIPVPQWVWTDQDRLNRASRYFGLVGFLMGAASALVFWLSSLVLPGSIAVLLAMVVGLLLTGCFHEDGLADTADGLGGGWQLADKLRIMKDSRLGSYGALVLLMAVLLKWQLLTELANFSVNFTATALILGHTLSRVLAASMIFTEPYVRDDDSKSKPIVTEQNWNDLWVLLTTGVLVLLLLPVMQALMLLMSLVVCRWLLVRWLRAQLGGYTGDTLGACQQIGELVVYLLLVALLIGGGQ</sequence>
<organism evidence="20 21">
    <name type="scientific">Shewanella corallii</name>
    <dbReference type="NCBI Taxonomy" id="560080"/>
    <lineage>
        <taxon>Bacteria</taxon>
        <taxon>Pseudomonadati</taxon>
        <taxon>Pseudomonadota</taxon>
        <taxon>Gammaproteobacteria</taxon>
        <taxon>Alteromonadales</taxon>
        <taxon>Shewanellaceae</taxon>
        <taxon>Shewanella</taxon>
    </lineage>
</organism>
<protein>
    <recommendedName>
        <fullName evidence="6 19">Adenosylcobinamide-GDP ribazoletransferase</fullName>
        <ecNumber evidence="5 19">2.7.8.26</ecNumber>
    </recommendedName>
    <alternativeName>
        <fullName evidence="16 19">Cobalamin synthase</fullName>
    </alternativeName>
    <alternativeName>
        <fullName evidence="15 19">Cobalamin-5'-phosphate synthase</fullName>
    </alternativeName>
</protein>
<dbReference type="EMBL" id="JAKIKT010000009">
    <property type="protein sequence ID" value="MCL2915905.1"/>
    <property type="molecule type" value="Genomic_DNA"/>
</dbReference>
<evidence type="ECO:0000256" key="4">
    <source>
        <dbReference type="ARBA" id="ARBA00010561"/>
    </source>
</evidence>
<keyword evidence="21" id="KW-1185">Reference proteome</keyword>
<dbReference type="NCBIfam" id="NF001277">
    <property type="entry name" value="PRK00235.1-3"/>
    <property type="match status" value="1"/>
</dbReference>
<name>A0ABT0NCT3_9GAMM</name>
<keyword evidence="7 19" id="KW-1003">Cell membrane</keyword>